<dbReference type="AlphaFoldDB" id="T1KTF2"/>
<evidence type="ECO:0000256" key="2">
    <source>
        <dbReference type="ARBA" id="ARBA00010896"/>
    </source>
</evidence>
<feature type="compositionally biased region" description="Low complexity" evidence="9">
    <location>
        <begin position="91"/>
        <end position="100"/>
    </location>
</feature>
<evidence type="ECO:0000256" key="9">
    <source>
        <dbReference type="SAM" id="MobiDB-lite"/>
    </source>
</evidence>
<dbReference type="FunFam" id="1.10.10.60:FF:000189">
    <property type="entry name" value="Homeobox protein engrailed-like"/>
    <property type="match status" value="1"/>
</dbReference>
<dbReference type="GO" id="GO:0030182">
    <property type="term" value="P:neuron differentiation"/>
    <property type="evidence" value="ECO:0007669"/>
    <property type="project" value="TreeGrafter"/>
</dbReference>
<feature type="DNA-binding region" description="Homeobox" evidence="7">
    <location>
        <begin position="136"/>
        <end position="195"/>
    </location>
</feature>
<accession>T1KTF2</accession>
<dbReference type="GO" id="GO:0000978">
    <property type="term" value="F:RNA polymerase II cis-regulatory region sequence-specific DNA binding"/>
    <property type="evidence" value="ECO:0007669"/>
    <property type="project" value="TreeGrafter"/>
</dbReference>
<evidence type="ECO:0000256" key="5">
    <source>
        <dbReference type="ARBA" id="ARBA00023155"/>
    </source>
</evidence>
<reference evidence="11" key="2">
    <citation type="submission" date="2015-06" db="UniProtKB">
        <authorList>
            <consortium name="EnsemblMetazoa"/>
        </authorList>
    </citation>
    <scope>IDENTIFICATION</scope>
</reference>
<name>T1KTF2_TETUR</name>
<dbReference type="InterPro" id="IPR017970">
    <property type="entry name" value="Homeobox_CS"/>
</dbReference>
<evidence type="ECO:0000256" key="7">
    <source>
        <dbReference type="PROSITE-ProRule" id="PRU00108"/>
    </source>
</evidence>
<dbReference type="PRINTS" id="PR00026">
    <property type="entry name" value="ENGRAILED"/>
</dbReference>
<organism evidence="11 12">
    <name type="scientific">Tetranychus urticae</name>
    <name type="common">Two-spotted spider mite</name>
    <dbReference type="NCBI Taxonomy" id="32264"/>
    <lineage>
        <taxon>Eukaryota</taxon>
        <taxon>Metazoa</taxon>
        <taxon>Ecdysozoa</taxon>
        <taxon>Arthropoda</taxon>
        <taxon>Chelicerata</taxon>
        <taxon>Arachnida</taxon>
        <taxon>Acari</taxon>
        <taxon>Acariformes</taxon>
        <taxon>Trombidiformes</taxon>
        <taxon>Prostigmata</taxon>
        <taxon>Eleutherengona</taxon>
        <taxon>Raphignathae</taxon>
        <taxon>Tetranychoidea</taxon>
        <taxon>Tetranychidae</taxon>
        <taxon>Tetranychus</taxon>
    </lineage>
</organism>
<dbReference type="STRING" id="32264.T1KTF2"/>
<feature type="region of interest" description="Disordered" evidence="9">
    <location>
        <begin position="113"/>
        <end position="142"/>
    </location>
</feature>
<evidence type="ECO:0000256" key="1">
    <source>
        <dbReference type="ARBA" id="ARBA00004123"/>
    </source>
</evidence>
<feature type="compositionally biased region" description="Basic and acidic residues" evidence="9">
    <location>
        <begin position="132"/>
        <end position="142"/>
    </location>
</feature>
<dbReference type="GO" id="GO:0005634">
    <property type="term" value="C:nucleus"/>
    <property type="evidence" value="ECO:0007669"/>
    <property type="project" value="UniProtKB-SubCell"/>
</dbReference>
<dbReference type="Pfam" id="PF00046">
    <property type="entry name" value="Homeodomain"/>
    <property type="match status" value="1"/>
</dbReference>
<dbReference type="PRINTS" id="PR00024">
    <property type="entry name" value="HOMEOBOX"/>
</dbReference>
<dbReference type="InterPro" id="IPR050720">
    <property type="entry name" value="Engrailed_Homeobox_TFs"/>
</dbReference>
<evidence type="ECO:0000256" key="6">
    <source>
        <dbReference type="ARBA" id="ARBA00023242"/>
    </source>
</evidence>
<dbReference type="PANTHER" id="PTHR24341">
    <property type="entry name" value="HOMEOBOX PROTEIN ENGRAILED"/>
    <property type="match status" value="1"/>
</dbReference>
<dbReference type="CDD" id="cd00086">
    <property type="entry name" value="homeodomain"/>
    <property type="match status" value="1"/>
</dbReference>
<evidence type="ECO:0000313" key="11">
    <source>
        <dbReference type="EnsemblMetazoa" id="tetur20g03000.1"/>
    </source>
</evidence>
<comment type="subcellular location">
    <subcellularLocation>
        <location evidence="1 7 8">Nucleus</location>
    </subcellularLocation>
</comment>
<dbReference type="SMART" id="SM00389">
    <property type="entry name" value="HOX"/>
    <property type="match status" value="1"/>
</dbReference>
<dbReference type="Pfam" id="PF10525">
    <property type="entry name" value="Engrail_1_C_sig"/>
    <property type="match status" value="1"/>
</dbReference>
<dbReference type="InterPro" id="IPR000747">
    <property type="entry name" value="HD_engrailed"/>
</dbReference>
<dbReference type="Gene3D" id="1.10.10.60">
    <property type="entry name" value="Homeodomain-like"/>
    <property type="match status" value="1"/>
</dbReference>
<keyword evidence="12" id="KW-1185">Reference proteome</keyword>
<dbReference type="PANTHER" id="PTHR24341:SF6">
    <property type="entry name" value="HOMEOBOX PROTEIN INVECTED"/>
    <property type="match status" value="1"/>
</dbReference>
<dbReference type="GO" id="GO:0009653">
    <property type="term" value="P:anatomical structure morphogenesis"/>
    <property type="evidence" value="ECO:0007669"/>
    <property type="project" value="UniProtKB-ARBA"/>
</dbReference>
<dbReference type="Proteomes" id="UP000015104">
    <property type="component" value="Unassembled WGS sequence"/>
</dbReference>
<dbReference type="eggNOG" id="KOG0493">
    <property type="taxonomic scope" value="Eukaryota"/>
</dbReference>
<dbReference type="HOGENOM" id="CLU_051739_0_0_1"/>
<evidence type="ECO:0000259" key="10">
    <source>
        <dbReference type="PROSITE" id="PS50071"/>
    </source>
</evidence>
<keyword evidence="3" id="KW-0217">Developmental protein</keyword>
<evidence type="ECO:0000256" key="3">
    <source>
        <dbReference type="ARBA" id="ARBA00022473"/>
    </source>
</evidence>
<keyword evidence="6 7" id="KW-0539">Nucleus</keyword>
<keyword evidence="4 7" id="KW-0238">DNA-binding</keyword>
<dbReference type="EnsemblMetazoa" id="tetur20g03000.1">
    <property type="protein sequence ID" value="tetur20g03000.1"/>
    <property type="gene ID" value="tetur20g03000"/>
</dbReference>
<protein>
    <recommendedName>
        <fullName evidence="10">Homeobox domain-containing protein</fullName>
    </recommendedName>
</protein>
<sequence length="235" mass="26840">MVSSVFPPTNPIKSLKFSIANILSPEFCKSTLLNEIKTTTNVINVNNGSKKRRHTESESSESETCARKKVSCEISDSESSNSSSLNTQEGNSSSLLSSPNSSLPAWVYCTRYSDRPSSGKCPRSRKLRKKEKKSDEKRPRTDFTAEQLQRLKQEFQDNRYLTEKRRQDLARDLKLNESQIKIWFQNKRAKIKKAGGQRNPLAYHSMAQGLYNHSTVPKQVDEIDGDDIDYEKLRN</sequence>
<dbReference type="SUPFAM" id="SSF46689">
    <property type="entry name" value="Homeodomain-like"/>
    <property type="match status" value="1"/>
</dbReference>
<feature type="compositionally biased region" description="Basic residues" evidence="9">
    <location>
        <begin position="122"/>
        <end position="131"/>
    </location>
</feature>
<reference evidence="12" key="1">
    <citation type="submission" date="2011-08" db="EMBL/GenBank/DDBJ databases">
        <authorList>
            <person name="Rombauts S."/>
        </authorList>
    </citation>
    <scope>NUCLEOTIDE SEQUENCE</scope>
    <source>
        <strain evidence="12">London</strain>
    </source>
</reference>
<dbReference type="InterPro" id="IPR019549">
    <property type="entry name" value="Homeobox-engrailed_C-terminal"/>
</dbReference>
<proteinExistence type="inferred from homology"/>
<evidence type="ECO:0000256" key="8">
    <source>
        <dbReference type="RuleBase" id="RU000682"/>
    </source>
</evidence>
<feature type="region of interest" description="Disordered" evidence="9">
    <location>
        <begin position="76"/>
        <end position="100"/>
    </location>
</feature>
<dbReference type="InterPro" id="IPR009057">
    <property type="entry name" value="Homeodomain-like_sf"/>
</dbReference>
<dbReference type="InterPro" id="IPR020479">
    <property type="entry name" value="HD_metazoa"/>
</dbReference>
<evidence type="ECO:0000256" key="4">
    <source>
        <dbReference type="ARBA" id="ARBA00023125"/>
    </source>
</evidence>
<keyword evidence="5 7" id="KW-0371">Homeobox</keyword>
<dbReference type="InterPro" id="IPR001356">
    <property type="entry name" value="HD"/>
</dbReference>
<dbReference type="GO" id="GO:0000981">
    <property type="term" value="F:DNA-binding transcription factor activity, RNA polymerase II-specific"/>
    <property type="evidence" value="ECO:0007669"/>
    <property type="project" value="InterPro"/>
</dbReference>
<dbReference type="PROSITE" id="PS00027">
    <property type="entry name" value="HOMEOBOX_1"/>
    <property type="match status" value="1"/>
</dbReference>
<evidence type="ECO:0000313" key="12">
    <source>
        <dbReference type="Proteomes" id="UP000015104"/>
    </source>
</evidence>
<feature type="domain" description="Homeobox" evidence="10">
    <location>
        <begin position="134"/>
        <end position="194"/>
    </location>
</feature>
<dbReference type="PROSITE" id="PS50071">
    <property type="entry name" value="HOMEOBOX_2"/>
    <property type="match status" value="1"/>
</dbReference>
<dbReference type="EMBL" id="CAEY01000525">
    <property type="status" value="NOT_ANNOTATED_CDS"/>
    <property type="molecule type" value="Genomic_DNA"/>
</dbReference>
<comment type="similarity">
    <text evidence="2">Belongs to the engrailed homeobox family.</text>
</comment>